<reference evidence="7 8" key="1">
    <citation type="journal article" date="2019" name="Nat. Ecol. Evol.">
        <title>Megaphylogeny resolves global patterns of mushroom evolution.</title>
        <authorList>
            <person name="Varga T."/>
            <person name="Krizsan K."/>
            <person name="Foldi C."/>
            <person name="Dima B."/>
            <person name="Sanchez-Garcia M."/>
            <person name="Sanchez-Ramirez S."/>
            <person name="Szollosi G.J."/>
            <person name="Szarkandi J.G."/>
            <person name="Papp V."/>
            <person name="Albert L."/>
            <person name="Andreopoulos W."/>
            <person name="Angelini C."/>
            <person name="Antonin V."/>
            <person name="Barry K.W."/>
            <person name="Bougher N.L."/>
            <person name="Buchanan P."/>
            <person name="Buyck B."/>
            <person name="Bense V."/>
            <person name="Catcheside P."/>
            <person name="Chovatia M."/>
            <person name="Cooper J."/>
            <person name="Damon W."/>
            <person name="Desjardin D."/>
            <person name="Finy P."/>
            <person name="Geml J."/>
            <person name="Haridas S."/>
            <person name="Hughes K."/>
            <person name="Justo A."/>
            <person name="Karasinski D."/>
            <person name="Kautmanova I."/>
            <person name="Kiss B."/>
            <person name="Kocsube S."/>
            <person name="Kotiranta H."/>
            <person name="LaButti K.M."/>
            <person name="Lechner B.E."/>
            <person name="Liimatainen K."/>
            <person name="Lipzen A."/>
            <person name="Lukacs Z."/>
            <person name="Mihaltcheva S."/>
            <person name="Morgado L.N."/>
            <person name="Niskanen T."/>
            <person name="Noordeloos M.E."/>
            <person name="Ohm R.A."/>
            <person name="Ortiz-Santana B."/>
            <person name="Ovrebo C."/>
            <person name="Racz N."/>
            <person name="Riley R."/>
            <person name="Savchenko A."/>
            <person name="Shiryaev A."/>
            <person name="Soop K."/>
            <person name="Spirin V."/>
            <person name="Szebenyi C."/>
            <person name="Tomsovsky M."/>
            <person name="Tulloss R.E."/>
            <person name="Uehling J."/>
            <person name="Grigoriev I.V."/>
            <person name="Vagvolgyi C."/>
            <person name="Papp T."/>
            <person name="Martin F.M."/>
            <person name="Miettinen O."/>
            <person name="Hibbett D.S."/>
            <person name="Nagy L.G."/>
        </authorList>
    </citation>
    <scope>NUCLEOTIDE SEQUENCE [LARGE SCALE GENOMIC DNA]</scope>
    <source>
        <strain evidence="7 8">CBS 166.37</strain>
    </source>
</reference>
<feature type="domain" description="G" evidence="6">
    <location>
        <begin position="379"/>
        <end position="434"/>
    </location>
</feature>
<evidence type="ECO:0000256" key="1">
    <source>
        <dbReference type="ARBA" id="ARBA00022741"/>
    </source>
</evidence>
<proteinExistence type="predicted"/>
<feature type="region of interest" description="Disordered" evidence="5">
    <location>
        <begin position="159"/>
        <end position="184"/>
    </location>
</feature>
<dbReference type="Gene3D" id="3.40.50.300">
    <property type="entry name" value="P-loop containing nucleotide triphosphate hydrolases"/>
    <property type="match status" value="1"/>
</dbReference>
<evidence type="ECO:0000259" key="6">
    <source>
        <dbReference type="Pfam" id="PF01926"/>
    </source>
</evidence>
<dbReference type="InterPro" id="IPR006073">
    <property type="entry name" value="GTP-bd"/>
</dbReference>
<feature type="compositionally biased region" description="Polar residues" evidence="5">
    <location>
        <begin position="161"/>
        <end position="176"/>
    </location>
</feature>
<dbReference type="InterPro" id="IPR043358">
    <property type="entry name" value="GNL1-like"/>
</dbReference>
<evidence type="ECO:0000313" key="7">
    <source>
        <dbReference type="EMBL" id="TFK36971.1"/>
    </source>
</evidence>
<keyword evidence="1" id="KW-0547">Nucleotide-binding</keyword>
<dbReference type="PANTHER" id="PTHR45709">
    <property type="entry name" value="LARGE SUBUNIT GTPASE 1 HOMOLOG-RELATED"/>
    <property type="match status" value="1"/>
</dbReference>
<evidence type="ECO:0000256" key="5">
    <source>
        <dbReference type="SAM" id="MobiDB-lite"/>
    </source>
</evidence>
<dbReference type="EMBL" id="ML213611">
    <property type="protein sequence ID" value="TFK36971.1"/>
    <property type="molecule type" value="Genomic_DNA"/>
</dbReference>
<feature type="region of interest" description="Disordered" evidence="5">
    <location>
        <begin position="1"/>
        <end position="60"/>
    </location>
</feature>
<dbReference type="STRING" id="68775.A0A5C3M758"/>
<dbReference type="GO" id="GO:0005525">
    <property type="term" value="F:GTP binding"/>
    <property type="evidence" value="ECO:0007669"/>
    <property type="project" value="UniProtKB-KW"/>
</dbReference>
<gene>
    <name evidence="7" type="ORF">BDQ12DRAFT_608750</name>
</gene>
<dbReference type="Proteomes" id="UP000308652">
    <property type="component" value="Unassembled WGS sequence"/>
</dbReference>
<feature type="region of interest" description="Disordered" evidence="5">
    <location>
        <begin position="583"/>
        <end position="644"/>
    </location>
</feature>
<feature type="compositionally biased region" description="Basic and acidic residues" evidence="5">
    <location>
        <begin position="13"/>
        <end position="35"/>
    </location>
</feature>
<comment type="function">
    <text evidence="3">Possible regulatory or functional link with the histocompatibility cluster.</text>
</comment>
<evidence type="ECO:0000256" key="4">
    <source>
        <dbReference type="ARBA" id="ARBA00039902"/>
    </source>
</evidence>
<sequence>MPPRKKPTSTKQKKAEQQLKRAIKRGDVPPPDPKKPQHRKPNFRRGPTGHQIGSSSDPATIAAVDSARKLQSAFIKLPPHFLEKTKSLASLLPLPRPLSNEAAIYVDAAAQYAEAENVILTCPRRPKWRFDMTKTEVERNEEGVYKKWLAETDELIEKWQNHASPEPNTDTESSKPPTNPEMPASPSYFERNLEVWRQLWRVTEISQIILVLLDSRCPTLHYPPSLATYLADRKVILVLTKVDITGTARVQAWTDYFHQKYPNLRVVQVESYIEKEARAEHQGRKQYEPHIPENFRQRLVETIKELHSAMRDPPEKVRNNPKWLAQWTSPVKRDINWEAVLTASGDRVGIAVGGAAVRKPDTAEESVETEREQEPEVLTVGLLGQPNVGKSSLLNALFGARKVRASKTPGKTKHFQTLYWTSDVRIVDCPGLVMPNFIPMELQVLSGILPISRVSAIPSCIHYAACKLPVERIYKLTHPSTKLLPIEDKRTWRDGMKSEVVDTNKPLEWTAMDILTAYADAKGWVTAKAGRLDVHRAGNAMLRALAEGKVTWAFWPPNTAPEKVATESSGGLGIWIPSDIVESEYESEEEEEADDKHESERSSENELLDEEDEDEVEAVGIGRFGALMVQEDDGEEEEEEDSEA</sequence>
<keyword evidence="8" id="KW-1185">Reference proteome</keyword>
<feature type="compositionally biased region" description="Basic and acidic residues" evidence="5">
    <location>
        <begin position="594"/>
        <end position="604"/>
    </location>
</feature>
<evidence type="ECO:0000313" key="8">
    <source>
        <dbReference type="Proteomes" id="UP000308652"/>
    </source>
</evidence>
<dbReference type="Pfam" id="PF01926">
    <property type="entry name" value="MMR_HSR1"/>
    <property type="match status" value="1"/>
</dbReference>
<dbReference type="GO" id="GO:0003924">
    <property type="term" value="F:GTPase activity"/>
    <property type="evidence" value="ECO:0007669"/>
    <property type="project" value="InterPro"/>
</dbReference>
<dbReference type="PANTHER" id="PTHR45709:SF3">
    <property type="entry name" value="GUANINE NUCLEOTIDE-BINDING PROTEIN-LIKE 1"/>
    <property type="match status" value="1"/>
</dbReference>
<evidence type="ECO:0000256" key="2">
    <source>
        <dbReference type="ARBA" id="ARBA00023134"/>
    </source>
</evidence>
<organism evidence="7 8">
    <name type="scientific">Crucibulum laeve</name>
    <dbReference type="NCBI Taxonomy" id="68775"/>
    <lineage>
        <taxon>Eukaryota</taxon>
        <taxon>Fungi</taxon>
        <taxon>Dikarya</taxon>
        <taxon>Basidiomycota</taxon>
        <taxon>Agaricomycotina</taxon>
        <taxon>Agaricomycetes</taxon>
        <taxon>Agaricomycetidae</taxon>
        <taxon>Agaricales</taxon>
        <taxon>Agaricineae</taxon>
        <taxon>Nidulariaceae</taxon>
        <taxon>Crucibulum</taxon>
    </lineage>
</organism>
<name>A0A5C3M758_9AGAR</name>
<dbReference type="AlphaFoldDB" id="A0A5C3M758"/>
<protein>
    <recommendedName>
        <fullName evidence="4">Guanine nucleotide-binding protein-like 1</fullName>
    </recommendedName>
</protein>
<evidence type="ECO:0000256" key="3">
    <source>
        <dbReference type="ARBA" id="ARBA00037770"/>
    </source>
</evidence>
<dbReference type="OrthoDB" id="61815at2759"/>
<feature type="compositionally biased region" description="Acidic residues" evidence="5">
    <location>
        <begin position="630"/>
        <end position="644"/>
    </location>
</feature>
<feature type="compositionally biased region" description="Acidic residues" evidence="5">
    <location>
        <begin position="606"/>
        <end position="617"/>
    </location>
</feature>
<feature type="compositionally biased region" description="Acidic residues" evidence="5">
    <location>
        <begin position="583"/>
        <end position="593"/>
    </location>
</feature>
<dbReference type="InterPro" id="IPR027417">
    <property type="entry name" value="P-loop_NTPase"/>
</dbReference>
<feature type="compositionally biased region" description="Basic residues" evidence="5">
    <location>
        <begin position="1"/>
        <end position="12"/>
    </location>
</feature>
<keyword evidence="2" id="KW-0342">GTP-binding</keyword>
<accession>A0A5C3M758</accession>
<dbReference type="SUPFAM" id="SSF52540">
    <property type="entry name" value="P-loop containing nucleoside triphosphate hydrolases"/>
    <property type="match status" value="1"/>
</dbReference>